<evidence type="ECO:0000256" key="1">
    <source>
        <dbReference type="SAM" id="MobiDB-lite"/>
    </source>
</evidence>
<feature type="region of interest" description="Disordered" evidence="1">
    <location>
        <begin position="93"/>
        <end position="113"/>
    </location>
</feature>
<dbReference type="InterPro" id="IPR010982">
    <property type="entry name" value="Lambda_DNA-bd_dom_sf"/>
</dbReference>
<evidence type="ECO:0000313" key="2">
    <source>
        <dbReference type="EMBL" id="KUN87636.1"/>
    </source>
</evidence>
<proteinExistence type="predicted"/>
<comment type="caution">
    <text evidence="2">The sequence shown here is derived from an EMBL/GenBank/DDBJ whole genome shotgun (WGS) entry which is preliminary data.</text>
</comment>
<dbReference type="SUPFAM" id="SSF47413">
    <property type="entry name" value="lambda repressor-like DNA-binding domains"/>
    <property type="match status" value="1"/>
</dbReference>
<accession>A0A101T8G7</accession>
<dbReference type="EMBL" id="LMWX01000013">
    <property type="protein sequence ID" value="KUN87636.1"/>
    <property type="molecule type" value="Genomic_DNA"/>
</dbReference>
<keyword evidence="3" id="KW-1185">Reference proteome</keyword>
<dbReference type="Proteomes" id="UP000053024">
    <property type="component" value="Unassembled WGS sequence"/>
</dbReference>
<dbReference type="RefSeq" id="WP_061918653.1">
    <property type="nucleotide sequence ID" value="NZ_JBEYBH010000001.1"/>
</dbReference>
<sequence>MRSAENSPHESRARRQAQAQRIGAYLTQAATAAGYDVRRRQGGRAQLAAVTGLSLTTISRTLDGKTLPLSSQLTTWATVLNLDHRRVLVESGLIPEQRGPQSPRREPDAALSPDEAMTAWRITDPIIRRTLNGSIVQAIALQAEIDAASTSRILREGQSARATRR</sequence>
<dbReference type="GO" id="GO:0003677">
    <property type="term" value="F:DNA binding"/>
    <property type="evidence" value="ECO:0007669"/>
    <property type="project" value="InterPro"/>
</dbReference>
<evidence type="ECO:0000313" key="3">
    <source>
        <dbReference type="Proteomes" id="UP000053024"/>
    </source>
</evidence>
<dbReference type="AlphaFoldDB" id="A0A101T8G7"/>
<protein>
    <submittedName>
        <fullName evidence="2">Uncharacterized protein</fullName>
    </submittedName>
</protein>
<organism evidence="2 3">
    <name type="scientific">Streptomyces bungoensis</name>
    <dbReference type="NCBI Taxonomy" id="285568"/>
    <lineage>
        <taxon>Bacteria</taxon>
        <taxon>Bacillati</taxon>
        <taxon>Actinomycetota</taxon>
        <taxon>Actinomycetes</taxon>
        <taxon>Kitasatosporales</taxon>
        <taxon>Streptomycetaceae</taxon>
        <taxon>Streptomyces</taxon>
    </lineage>
</organism>
<dbReference type="OrthoDB" id="4202786at2"/>
<reference evidence="2 3" key="1">
    <citation type="submission" date="2015-10" db="EMBL/GenBank/DDBJ databases">
        <title>Draft genome sequence of Streptomyces bungoensis DSM 41781, type strain for the species Streptomyces bungoensis.</title>
        <authorList>
            <person name="Ruckert C."/>
            <person name="Winkler A."/>
            <person name="Kalinowski J."/>
            <person name="Kampfer P."/>
            <person name="Glaeser S."/>
        </authorList>
    </citation>
    <scope>NUCLEOTIDE SEQUENCE [LARGE SCALE GENOMIC DNA]</scope>
    <source>
        <strain evidence="2 3">DSM 41781</strain>
    </source>
</reference>
<gene>
    <name evidence="2" type="ORF">AQJ66_08285</name>
</gene>
<name>A0A101T8G7_9ACTN</name>